<proteinExistence type="predicted"/>
<evidence type="ECO:0000256" key="1">
    <source>
        <dbReference type="SAM" id="SignalP"/>
    </source>
</evidence>
<dbReference type="OrthoDB" id="233693at2"/>
<feature type="chain" id="PRO_5022922020" evidence="1">
    <location>
        <begin position="20"/>
        <end position="588"/>
    </location>
</feature>
<keyword evidence="3" id="KW-1185">Reference proteome</keyword>
<dbReference type="EMBL" id="SJPJ01000001">
    <property type="protein sequence ID" value="TWT84072.1"/>
    <property type="molecule type" value="Genomic_DNA"/>
</dbReference>
<sequence length="588" mass="65488" precursor="true">MLRFVLPLTGCLFAVFALADDAFDGIRAQLSGGQLFKNFEVLIHDSDEQPIKNVTVTPWALRSSQGHGRWNDGDEFAEMSPVAVTTDAKGVATIRYPFYRNVKEETRTFSVSVNLSHPDFTIADSIHIDVPLLDDEPKKIEMVRAAQLEFIPESSAQDFETAQIHVVSSDRSTALSKSIKRTTDRVRLETLSPGPFRAMLVRLVDGQATAFSEPIELKLKSGQNKAIKAVMHPAIDIRGRLGDEVPRPVIAGRVCAIASPRKHPLPNFDWAQWAPVDEDGEFVIKGYPRSEPLQVIALCDHFIARNGRDPNAKPKPDDPSKPDFFGGLKAVAEIAEELTRPSHRPCSRPQTFASNPQQPILIRMSPLVRCQITVVNPDNDPLSNVLVGASPNVFWWDWGSQVYGDSLMRSTEWLTGTTVEEPWYSDSVRGYDMPFFEYSDAKGESIIYLPPGKQSLFVYDKADGYQLPIFMGRRDCDVTVVAGEKLSITLQLEPPGVESLGEYDKLAGVVFGCSTREGKQICALPEVRERMNDFARRLREADDPRDPVVLAEAYTVVAEAFDRAGDKAEADRWRSKAEAQKAKLEKLP</sequence>
<dbReference type="Proteomes" id="UP000315010">
    <property type="component" value="Unassembled WGS sequence"/>
</dbReference>
<evidence type="ECO:0000313" key="2">
    <source>
        <dbReference type="EMBL" id="TWT84072.1"/>
    </source>
</evidence>
<reference evidence="2 3" key="1">
    <citation type="submission" date="2019-02" db="EMBL/GenBank/DDBJ databases">
        <title>Deep-cultivation of Planctomycetes and their phenomic and genomic characterization uncovers novel biology.</title>
        <authorList>
            <person name="Wiegand S."/>
            <person name="Jogler M."/>
            <person name="Boedeker C."/>
            <person name="Pinto D."/>
            <person name="Vollmers J."/>
            <person name="Rivas-Marin E."/>
            <person name="Kohn T."/>
            <person name="Peeters S.H."/>
            <person name="Heuer A."/>
            <person name="Rast P."/>
            <person name="Oberbeckmann S."/>
            <person name="Bunk B."/>
            <person name="Jeske O."/>
            <person name="Meyerdierks A."/>
            <person name="Storesund J.E."/>
            <person name="Kallscheuer N."/>
            <person name="Luecker S."/>
            <person name="Lage O.M."/>
            <person name="Pohl T."/>
            <person name="Merkel B.J."/>
            <person name="Hornburger P."/>
            <person name="Mueller R.-W."/>
            <person name="Bruemmer F."/>
            <person name="Labrenz M."/>
            <person name="Spormann A.M."/>
            <person name="Op Den Camp H."/>
            <person name="Overmann J."/>
            <person name="Amann R."/>
            <person name="Jetten M.S.M."/>
            <person name="Mascher T."/>
            <person name="Medema M.H."/>
            <person name="Devos D.P."/>
            <person name="Kaster A.-K."/>
            <person name="Ovreas L."/>
            <person name="Rohde M."/>
            <person name="Galperin M.Y."/>
            <person name="Jogler C."/>
        </authorList>
    </citation>
    <scope>NUCLEOTIDE SEQUENCE [LARGE SCALE GENOMIC DNA]</scope>
    <source>
        <strain evidence="2 3">CA13</strain>
    </source>
</reference>
<protein>
    <submittedName>
        <fullName evidence="2">Uncharacterized protein</fullName>
    </submittedName>
</protein>
<dbReference type="AlphaFoldDB" id="A0A5C5Z9R9"/>
<evidence type="ECO:0000313" key="3">
    <source>
        <dbReference type="Proteomes" id="UP000315010"/>
    </source>
</evidence>
<dbReference type="RefSeq" id="WP_146401604.1">
    <property type="nucleotide sequence ID" value="NZ_SJPJ01000001.1"/>
</dbReference>
<feature type="signal peptide" evidence="1">
    <location>
        <begin position="1"/>
        <end position="19"/>
    </location>
</feature>
<name>A0A5C5Z9R9_9BACT</name>
<comment type="caution">
    <text evidence="2">The sequence shown here is derived from an EMBL/GenBank/DDBJ whole genome shotgun (WGS) entry which is preliminary data.</text>
</comment>
<gene>
    <name evidence="2" type="ORF">CA13_55480</name>
</gene>
<organism evidence="2 3">
    <name type="scientific">Novipirellula herctigrandis</name>
    <dbReference type="NCBI Taxonomy" id="2527986"/>
    <lineage>
        <taxon>Bacteria</taxon>
        <taxon>Pseudomonadati</taxon>
        <taxon>Planctomycetota</taxon>
        <taxon>Planctomycetia</taxon>
        <taxon>Pirellulales</taxon>
        <taxon>Pirellulaceae</taxon>
        <taxon>Novipirellula</taxon>
    </lineage>
</organism>
<keyword evidence="1" id="KW-0732">Signal</keyword>
<accession>A0A5C5Z9R9</accession>